<dbReference type="AlphaFoldDB" id="A0A6G4WQU4"/>
<accession>A0A6G4WQU4</accession>
<dbReference type="EMBL" id="JAAKZZ010000005">
    <property type="protein sequence ID" value="NGO67010.1"/>
    <property type="molecule type" value="Genomic_DNA"/>
</dbReference>
<evidence type="ECO:0000313" key="2">
    <source>
        <dbReference type="Proteomes" id="UP000477722"/>
    </source>
</evidence>
<reference evidence="1 2" key="1">
    <citation type="submission" date="2020-02" db="EMBL/GenBank/DDBJ databases">
        <title>Whole-genome analyses of novel actinobacteria.</title>
        <authorList>
            <person name="Sahin N."/>
            <person name="Tatar D."/>
        </authorList>
    </citation>
    <scope>NUCLEOTIDE SEQUENCE [LARGE SCALE GENOMIC DNA]</scope>
    <source>
        <strain evidence="1 2">SB3404</strain>
    </source>
</reference>
<evidence type="ECO:0000313" key="1">
    <source>
        <dbReference type="EMBL" id="NGO67010.1"/>
    </source>
</evidence>
<name>A0A6G4WQU4_9ACTN</name>
<gene>
    <name evidence="1" type="ORF">G5C65_01245</name>
</gene>
<comment type="caution">
    <text evidence="1">The sequence shown here is derived from an EMBL/GenBank/DDBJ whole genome shotgun (WGS) entry which is preliminary data.</text>
</comment>
<protein>
    <submittedName>
        <fullName evidence="1">Uncharacterized protein</fullName>
    </submittedName>
</protein>
<sequence length="125" mass="13912">MSLVVVVVGSFLAAVVRGMVRKARADTRLDLVQLGSVPQAAKSLTELTDLPTYAFMAPFEEGRTHPFGWLWWRVEPNADGTHRKEMGWALTYRRARKAAGLPLSIRAQHTETIVATGHQRQTAND</sequence>
<proteinExistence type="predicted"/>
<organism evidence="1 2">
    <name type="scientific">Streptomyces boncukensis</name>
    <dbReference type="NCBI Taxonomy" id="2711219"/>
    <lineage>
        <taxon>Bacteria</taxon>
        <taxon>Bacillati</taxon>
        <taxon>Actinomycetota</taxon>
        <taxon>Actinomycetes</taxon>
        <taxon>Kitasatosporales</taxon>
        <taxon>Streptomycetaceae</taxon>
        <taxon>Streptomyces</taxon>
    </lineage>
</organism>
<dbReference type="Proteomes" id="UP000477722">
    <property type="component" value="Unassembled WGS sequence"/>
</dbReference>
<keyword evidence="2" id="KW-1185">Reference proteome</keyword>
<dbReference type="RefSeq" id="WP_165296675.1">
    <property type="nucleotide sequence ID" value="NZ_JAAKZZ010000005.1"/>
</dbReference>